<evidence type="ECO:0000313" key="2">
    <source>
        <dbReference type="Proteomes" id="UP000552709"/>
    </source>
</evidence>
<evidence type="ECO:0000313" key="1">
    <source>
        <dbReference type="EMBL" id="MBB5366190.1"/>
    </source>
</evidence>
<sequence>MTDAPPKVEQPSAPQTAQLESAYILDLKKGVGDNHRLWIHVYQSGNTFTGFGNAGYVTADAAWIEPYSGNLIGTVIGSQVKIELPIHDYYDTNKDVKYDFMGVVSDKKLSGTWRRVFVGEDFGPDMTGNFEGVSWQ</sequence>
<dbReference type="Proteomes" id="UP000552709">
    <property type="component" value="Unassembled WGS sequence"/>
</dbReference>
<dbReference type="RefSeq" id="WP_184138057.1">
    <property type="nucleotide sequence ID" value="NZ_JACHFL010000030.1"/>
</dbReference>
<reference evidence="1 2" key="1">
    <citation type="submission" date="2020-08" db="EMBL/GenBank/DDBJ databases">
        <title>Genomic Encyclopedia of Type Strains, Phase IV (KMG-IV): sequencing the most valuable type-strain genomes for metagenomic binning, comparative biology and taxonomic classification.</title>
        <authorList>
            <person name="Goeker M."/>
        </authorList>
    </citation>
    <scope>NUCLEOTIDE SEQUENCE [LARGE SCALE GENOMIC DNA]</scope>
    <source>
        <strain evidence="1 2">DSM 27939</strain>
    </source>
</reference>
<organism evidence="1 2">
    <name type="scientific">Deinococcus humi</name>
    <dbReference type="NCBI Taxonomy" id="662880"/>
    <lineage>
        <taxon>Bacteria</taxon>
        <taxon>Thermotogati</taxon>
        <taxon>Deinococcota</taxon>
        <taxon>Deinococci</taxon>
        <taxon>Deinococcales</taxon>
        <taxon>Deinococcaceae</taxon>
        <taxon>Deinococcus</taxon>
    </lineage>
</organism>
<dbReference type="EMBL" id="JACHFL010000030">
    <property type="protein sequence ID" value="MBB5366190.1"/>
    <property type="molecule type" value="Genomic_DNA"/>
</dbReference>
<dbReference type="AlphaFoldDB" id="A0A7W8K043"/>
<keyword evidence="2" id="KW-1185">Reference proteome</keyword>
<name>A0A7W8K043_9DEIO</name>
<accession>A0A7W8K043</accession>
<protein>
    <submittedName>
        <fullName evidence="1">Uncharacterized protein</fullName>
    </submittedName>
</protein>
<proteinExistence type="predicted"/>
<comment type="caution">
    <text evidence="1">The sequence shown here is derived from an EMBL/GenBank/DDBJ whole genome shotgun (WGS) entry which is preliminary data.</text>
</comment>
<gene>
    <name evidence="1" type="ORF">HNQ08_005319</name>
</gene>